<dbReference type="CDD" id="cd18186">
    <property type="entry name" value="BTB_POZ_ZBTB_KLHL-like"/>
    <property type="match status" value="1"/>
</dbReference>
<dbReference type="Proteomes" id="UP000663827">
    <property type="component" value="Unassembled WGS sequence"/>
</dbReference>
<dbReference type="InterPro" id="IPR011333">
    <property type="entry name" value="SKP1/BTB/POZ_sf"/>
</dbReference>
<feature type="domain" description="BTB" evidence="1">
    <location>
        <begin position="23"/>
        <end position="87"/>
    </location>
</feature>
<dbReference type="Pfam" id="PF00651">
    <property type="entry name" value="BTB"/>
    <property type="match status" value="1"/>
</dbReference>
<sequence length="338" mass="37664">MTGETMLNANPVPTINEGFTQGGDLTLRSTDGIEFNVHSILLSLASPVFSELLQMGGKNQVIQFSENAEALALMLKFVYPTSTPVVPSMDVLNVGIRVAIKYQLNSMKTRLREQLVLVDSPVSIYSNPLGALYVASTHGFTAEAQLAAGLASKQYDFGKGEDFGTILDAAPILSMTTLVKFAGIPLAKTRVLMDVLFHFERSPMTLYGNSDLINALLCRHCKGIYRRAKRQSAPEWQSRWAHWIFEQVKDRPFTEWKSYFSHSNFNRSFYQPNLPANFCSYEFCNHVPTCECANMINHSAAKFQSWADGVYSCLKSQLAFVAELEDQVQNTDSGPKKA</sequence>
<dbReference type="Gene3D" id="3.30.710.10">
    <property type="entry name" value="Potassium Channel Kv1.1, Chain A"/>
    <property type="match status" value="1"/>
</dbReference>
<dbReference type="SUPFAM" id="SSF54695">
    <property type="entry name" value="POZ domain"/>
    <property type="match status" value="1"/>
</dbReference>
<comment type="caution">
    <text evidence="2">The sequence shown here is derived from an EMBL/GenBank/DDBJ whole genome shotgun (WGS) entry which is preliminary data.</text>
</comment>
<dbReference type="InterPro" id="IPR000210">
    <property type="entry name" value="BTB/POZ_dom"/>
</dbReference>
<dbReference type="SMART" id="SM00225">
    <property type="entry name" value="BTB"/>
    <property type="match status" value="1"/>
</dbReference>
<organism evidence="2 3">
    <name type="scientific">Rhizoctonia solani</name>
    <dbReference type="NCBI Taxonomy" id="456999"/>
    <lineage>
        <taxon>Eukaryota</taxon>
        <taxon>Fungi</taxon>
        <taxon>Dikarya</taxon>
        <taxon>Basidiomycota</taxon>
        <taxon>Agaricomycotina</taxon>
        <taxon>Agaricomycetes</taxon>
        <taxon>Cantharellales</taxon>
        <taxon>Ceratobasidiaceae</taxon>
        <taxon>Rhizoctonia</taxon>
    </lineage>
</organism>
<dbReference type="EMBL" id="CAJNJQ010006486">
    <property type="protein sequence ID" value="CAE7229446.1"/>
    <property type="molecule type" value="Genomic_DNA"/>
</dbReference>
<evidence type="ECO:0000259" key="1">
    <source>
        <dbReference type="PROSITE" id="PS50097"/>
    </source>
</evidence>
<evidence type="ECO:0000313" key="2">
    <source>
        <dbReference type="EMBL" id="CAE7229446.1"/>
    </source>
</evidence>
<dbReference type="PROSITE" id="PS50097">
    <property type="entry name" value="BTB"/>
    <property type="match status" value="1"/>
</dbReference>
<name>A0A8H3EB83_9AGAM</name>
<reference evidence="2" key="1">
    <citation type="submission" date="2021-01" db="EMBL/GenBank/DDBJ databases">
        <authorList>
            <person name="Kaushik A."/>
        </authorList>
    </citation>
    <scope>NUCLEOTIDE SEQUENCE</scope>
    <source>
        <strain evidence="2">AG5</strain>
    </source>
</reference>
<accession>A0A8H3EB83</accession>
<protein>
    <recommendedName>
        <fullName evidence="1">BTB domain-containing protein</fullName>
    </recommendedName>
</protein>
<gene>
    <name evidence="2" type="ORF">RDB_LOCUS182443</name>
</gene>
<evidence type="ECO:0000313" key="3">
    <source>
        <dbReference type="Proteomes" id="UP000663827"/>
    </source>
</evidence>
<dbReference type="AlphaFoldDB" id="A0A8H3EB83"/>
<proteinExistence type="predicted"/>